<keyword evidence="2" id="KW-0472">Membrane</keyword>
<evidence type="ECO:0000313" key="8">
    <source>
        <dbReference type="Proteomes" id="UP000490939"/>
    </source>
</evidence>
<name>A0A8H3UPT6_VENIN</name>
<feature type="compositionally biased region" description="Basic and acidic residues" evidence="1">
    <location>
        <begin position="1"/>
        <end position="15"/>
    </location>
</feature>
<dbReference type="Proteomes" id="UP000490939">
    <property type="component" value="Unassembled WGS sequence"/>
</dbReference>
<dbReference type="Proteomes" id="UP000433883">
    <property type="component" value="Unassembled WGS sequence"/>
</dbReference>
<evidence type="ECO:0000313" key="5">
    <source>
        <dbReference type="EMBL" id="KAE9992914.1"/>
    </source>
</evidence>
<keyword evidence="2" id="KW-0812">Transmembrane</keyword>
<dbReference type="Proteomes" id="UP000447873">
    <property type="component" value="Unassembled WGS sequence"/>
</dbReference>
<feature type="region of interest" description="Disordered" evidence="1">
    <location>
        <begin position="1"/>
        <end position="92"/>
    </location>
</feature>
<feature type="transmembrane region" description="Helical" evidence="2">
    <location>
        <begin position="223"/>
        <end position="249"/>
    </location>
</feature>
<accession>A0A8H3UPT6</accession>
<evidence type="ECO:0000313" key="7">
    <source>
        <dbReference type="Proteomes" id="UP000447873"/>
    </source>
</evidence>
<gene>
    <name evidence="3" type="ORF">BLS_002889</name>
    <name evidence="5" type="ORF">EG327_007222</name>
    <name evidence="4" type="ORF">EG328_001841</name>
</gene>
<feature type="transmembrane region" description="Helical" evidence="2">
    <location>
        <begin position="269"/>
        <end position="294"/>
    </location>
</feature>
<evidence type="ECO:0000256" key="1">
    <source>
        <dbReference type="SAM" id="MobiDB-lite"/>
    </source>
</evidence>
<organism evidence="3 6">
    <name type="scientific">Venturia inaequalis</name>
    <name type="common">Apple scab fungus</name>
    <dbReference type="NCBI Taxonomy" id="5025"/>
    <lineage>
        <taxon>Eukaryota</taxon>
        <taxon>Fungi</taxon>
        <taxon>Dikarya</taxon>
        <taxon>Ascomycota</taxon>
        <taxon>Pezizomycotina</taxon>
        <taxon>Dothideomycetes</taxon>
        <taxon>Pleosporomycetidae</taxon>
        <taxon>Venturiales</taxon>
        <taxon>Venturiaceae</taxon>
        <taxon>Venturia</taxon>
    </lineage>
</organism>
<dbReference type="EMBL" id="WNWQ01000194">
    <property type="protein sequence ID" value="KAE9974837.1"/>
    <property type="molecule type" value="Genomic_DNA"/>
</dbReference>
<feature type="compositionally biased region" description="Polar residues" evidence="1">
    <location>
        <begin position="16"/>
        <end position="33"/>
    </location>
</feature>
<feature type="compositionally biased region" description="Basic and acidic residues" evidence="1">
    <location>
        <begin position="59"/>
        <end position="74"/>
    </location>
</feature>
<keyword evidence="8" id="KW-1185">Reference proteome</keyword>
<evidence type="ECO:0000313" key="3">
    <source>
        <dbReference type="EMBL" id="KAE9974837.1"/>
    </source>
</evidence>
<dbReference type="EMBL" id="WNWS01000148">
    <property type="protein sequence ID" value="KAE9977714.1"/>
    <property type="molecule type" value="Genomic_DNA"/>
</dbReference>
<dbReference type="EMBL" id="WNWR01000043">
    <property type="protein sequence ID" value="KAE9992914.1"/>
    <property type="molecule type" value="Genomic_DNA"/>
</dbReference>
<sequence>MAQDTSRHLAVREGSDLSNISSSTLVGTLSPNSPYSPPRQRPTYQRLGSSQTPDGSPHTIHEHSEGEDIADTVRHGSGAGLGIASVASPRAGHARRVSIQTFAKLPAGANPTPHIRGTPGSSDPLISPPLWGTAHLSDTPTAYDPTAQYGDSDATIGRAKRSPSSLNTDSFNQCNYGDTEPLNRRKNFATNSIRSAKSAYLDNDFEPHACPTDLPFYSGRWEWLALTVLILALFSTVFSGIFMGIALRAPRWGKQVRTGGSLSPSSADILTQVFAKLIELSFVTAFVTFLGQVLSRRAFSRHSRGVTLAEITMRNWIMQPQVALAWQREPGLTFSGGA</sequence>
<evidence type="ECO:0000313" key="4">
    <source>
        <dbReference type="EMBL" id="KAE9977714.1"/>
    </source>
</evidence>
<evidence type="ECO:0000256" key="2">
    <source>
        <dbReference type="SAM" id="Phobius"/>
    </source>
</evidence>
<evidence type="ECO:0000313" key="6">
    <source>
        <dbReference type="Proteomes" id="UP000433883"/>
    </source>
</evidence>
<protein>
    <submittedName>
        <fullName evidence="3">Uncharacterized protein</fullName>
    </submittedName>
</protein>
<reference evidence="3 6" key="1">
    <citation type="submission" date="2019-11" db="EMBL/GenBank/DDBJ databases">
        <title>Venturia inaequalis Genome Resource.</title>
        <authorList>
            <person name="Lichtner F.J."/>
        </authorList>
    </citation>
    <scope>NUCLEOTIDE SEQUENCE [LARGE SCALE GENOMIC DNA]</scope>
    <source>
        <strain evidence="4 7">120213</strain>
        <strain evidence="3">Bline_iso_100314</strain>
        <strain evidence="5 8">DMI_063113</strain>
    </source>
</reference>
<proteinExistence type="predicted"/>
<feature type="compositionally biased region" description="Polar residues" evidence="1">
    <location>
        <begin position="42"/>
        <end position="54"/>
    </location>
</feature>
<comment type="caution">
    <text evidence="3">The sequence shown here is derived from an EMBL/GenBank/DDBJ whole genome shotgun (WGS) entry which is preliminary data.</text>
</comment>
<keyword evidence="2" id="KW-1133">Transmembrane helix</keyword>
<dbReference type="AlphaFoldDB" id="A0A8H3UPT6"/>